<gene>
    <name evidence="2" type="ORF">E2C01_064145</name>
</gene>
<accession>A0A5B7HFH6</accession>
<evidence type="ECO:0000313" key="2">
    <source>
        <dbReference type="EMBL" id="MPC69912.1"/>
    </source>
</evidence>
<dbReference type="EMBL" id="VSRR010030201">
    <property type="protein sequence ID" value="MPC69912.1"/>
    <property type="molecule type" value="Genomic_DNA"/>
</dbReference>
<feature type="compositionally biased region" description="Pro residues" evidence="1">
    <location>
        <begin position="1"/>
        <end position="11"/>
    </location>
</feature>
<comment type="caution">
    <text evidence="2">The sequence shown here is derived from an EMBL/GenBank/DDBJ whole genome shotgun (WGS) entry which is preliminary data.</text>
</comment>
<sequence length="30" mass="3254">MQFTSPSPPHPVHLMSSPPHHTPAQSVHPS</sequence>
<organism evidence="2 3">
    <name type="scientific">Portunus trituberculatus</name>
    <name type="common">Swimming crab</name>
    <name type="synonym">Neptunus trituberculatus</name>
    <dbReference type="NCBI Taxonomy" id="210409"/>
    <lineage>
        <taxon>Eukaryota</taxon>
        <taxon>Metazoa</taxon>
        <taxon>Ecdysozoa</taxon>
        <taxon>Arthropoda</taxon>
        <taxon>Crustacea</taxon>
        <taxon>Multicrustacea</taxon>
        <taxon>Malacostraca</taxon>
        <taxon>Eumalacostraca</taxon>
        <taxon>Eucarida</taxon>
        <taxon>Decapoda</taxon>
        <taxon>Pleocyemata</taxon>
        <taxon>Brachyura</taxon>
        <taxon>Eubrachyura</taxon>
        <taxon>Portunoidea</taxon>
        <taxon>Portunidae</taxon>
        <taxon>Portuninae</taxon>
        <taxon>Portunus</taxon>
    </lineage>
</organism>
<name>A0A5B7HFH6_PORTR</name>
<keyword evidence="3" id="KW-1185">Reference proteome</keyword>
<protein>
    <submittedName>
        <fullName evidence="2">Uncharacterized protein</fullName>
    </submittedName>
</protein>
<evidence type="ECO:0000313" key="3">
    <source>
        <dbReference type="Proteomes" id="UP000324222"/>
    </source>
</evidence>
<evidence type="ECO:0000256" key="1">
    <source>
        <dbReference type="SAM" id="MobiDB-lite"/>
    </source>
</evidence>
<reference evidence="2 3" key="1">
    <citation type="submission" date="2019-05" db="EMBL/GenBank/DDBJ databases">
        <title>Another draft genome of Portunus trituberculatus and its Hox gene families provides insights of decapod evolution.</title>
        <authorList>
            <person name="Jeong J.-H."/>
            <person name="Song I."/>
            <person name="Kim S."/>
            <person name="Choi T."/>
            <person name="Kim D."/>
            <person name="Ryu S."/>
            <person name="Kim W."/>
        </authorList>
    </citation>
    <scope>NUCLEOTIDE SEQUENCE [LARGE SCALE GENOMIC DNA]</scope>
    <source>
        <tissue evidence="2">Muscle</tissue>
    </source>
</reference>
<proteinExistence type="predicted"/>
<feature type="region of interest" description="Disordered" evidence="1">
    <location>
        <begin position="1"/>
        <end position="30"/>
    </location>
</feature>
<dbReference type="AlphaFoldDB" id="A0A5B7HFH6"/>
<dbReference type="Proteomes" id="UP000324222">
    <property type="component" value="Unassembled WGS sequence"/>
</dbReference>